<dbReference type="PANTHER" id="PTHR43133:SF46">
    <property type="entry name" value="RNA POLYMERASE SIGMA-70 FACTOR ECF SUBFAMILY"/>
    <property type="match status" value="1"/>
</dbReference>
<gene>
    <name evidence="7" type="ORF">M3P09_05510</name>
</gene>
<dbReference type="NCBIfam" id="TIGR02937">
    <property type="entry name" value="sigma70-ECF"/>
    <property type="match status" value="1"/>
</dbReference>
<evidence type="ECO:0000256" key="2">
    <source>
        <dbReference type="ARBA" id="ARBA00023015"/>
    </source>
</evidence>
<dbReference type="Proteomes" id="UP001165381">
    <property type="component" value="Unassembled WGS sequence"/>
</dbReference>
<proteinExistence type="inferred from homology"/>
<dbReference type="PANTHER" id="PTHR43133">
    <property type="entry name" value="RNA POLYMERASE ECF-TYPE SIGMA FACTO"/>
    <property type="match status" value="1"/>
</dbReference>
<dbReference type="InterPro" id="IPR036388">
    <property type="entry name" value="WH-like_DNA-bd_sf"/>
</dbReference>
<dbReference type="InterPro" id="IPR039425">
    <property type="entry name" value="RNA_pol_sigma-70-like"/>
</dbReference>
<evidence type="ECO:0000256" key="3">
    <source>
        <dbReference type="ARBA" id="ARBA00023082"/>
    </source>
</evidence>
<evidence type="ECO:0000256" key="1">
    <source>
        <dbReference type="ARBA" id="ARBA00010641"/>
    </source>
</evidence>
<name>A0ABT0QBY3_9FLAO</name>
<dbReference type="EMBL" id="JAMFLZ010000002">
    <property type="protein sequence ID" value="MCL6294441.1"/>
    <property type="molecule type" value="Genomic_DNA"/>
</dbReference>
<accession>A0ABT0QBY3</accession>
<sequence>MIEKEPSICEEENYNQLFRKHYESVTKYIYYKCGSLEQAEDIVQNAFVKLWQLCATISFSKAKSYIYKACNNLFLNEVKHQKVVLKHQQTVVKKTNNESPEFLIEVDEFRSKLKNAINQLSVKEREVFLLSRVEQKTYKEIAEITGLTVKAIERRMSKALRELRDALGGEIRI</sequence>
<keyword evidence="3" id="KW-0731">Sigma factor</keyword>
<evidence type="ECO:0000313" key="7">
    <source>
        <dbReference type="EMBL" id="MCL6294441.1"/>
    </source>
</evidence>
<dbReference type="CDD" id="cd06171">
    <property type="entry name" value="Sigma70_r4"/>
    <property type="match status" value="1"/>
</dbReference>
<feature type="domain" description="RNA polymerase sigma-70 region 2" evidence="5">
    <location>
        <begin position="17"/>
        <end position="82"/>
    </location>
</feature>
<evidence type="ECO:0000313" key="8">
    <source>
        <dbReference type="Proteomes" id="UP001165381"/>
    </source>
</evidence>
<dbReference type="Gene3D" id="1.10.1740.10">
    <property type="match status" value="1"/>
</dbReference>
<dbReference type="InterPro" id="IPR013324">
    <property type="entry name" value="RNA_pol_sigma_r3/r4-like"/>
</dbReference>
<dbReference type="InterPro" id="IPR013249">
    <property type="entry name" value="RNA_pol_sigma70_r4_t2"/>
</dbReference>
<evidence type="ECO:0000259" key="5">
    <source>
        <dbReference type="Pfam" id="PF04542"/>
    </source>
</evidence>
<keyword evidence="8" id="KW-1185">Reference proteome</keyword>
<dbReference type="InterPro" id="IPR013325">
    <property type="entry name" value="RNA_pol_sigma_r2"/>
</dbReference>
<organism evidence="7 8">
    <name type="scientific">Jejuia spongiicola</name>
    <dbReference type="NCBI Taxonomy" id="2942207"/>
    <lineage>
        <taxon>Bacteria</taxon>
        <taxon>Pseudomonadati</taxon>
        <taxon>Bacteroidota</taxon>
        <taxon>Flavobacteriia</taxon>
        <taxon>Flavobacteriales</taxon>
        <taxon>Flavobacteriaceae</taxon>
        <taxon>Jejuia</taxon>
    </lineage>
</organism>
<evidence type="ECO:0000259" key="6">
    <source>
        <dbReference type="Pfam" id="PF08281"/>
    </source>
</evidence>
<dbReference type="RefSeq" id="WP_249972333.1">
    <property type="nucleotide sequence ID" value="NZ_JAMFLZ010000002.1"/>
</dbReference>
<keyword evidence="2" id="KW-0805">Transcription regulation</keyword>
<feature type="domain" description="RNA polymerase sigma factor 70 region 4 type 2" evidence="6">
    <location>
        <begin position="112"/>
        <end position="163"/>
    </location>
</feature>
<dbReference type="Pfam" id="PF04542">
    <property type="entry name" value="Sigma70_r2"/>
    <property type="match status" value="1"/>
</dbReference>
<keyword evidence="4" id="KW-0804">Transcription</keyword>
<dbReference type="Pfam" id="PF08281">
    <property type="entry name" value="Sigma70_r4_2"/>
    <property type="match status" value="1"/>
</dbReference>
<comment type="caution">
    <text evidence="7">The sequence shown here is derived from an EMBL/GenBank/DDBJ whole genome shotgun (WGS) entry which is preliminary data.</text>
</comment>
<dbReference type="InterPro" id="IPR007627">
    <property type="entry name" value="RNA_pol_sigma70_r2"/>
</dbReference>
<dbReference type="SUPFAM" id="SSF88659">
    <property type="entry name" value="Sigma3 and sigma4 domains of RNA polymerase sigma factors"/>
    <property type="match status" value="1"/>
</dbReference>
<dbReference type="Gene3D" id="1.10.10.10">
    <property type="entry name" value="Winged helix-like DNA-binding domain superfamily/Winged helix DNA-binding domain"/>
    <property type="match status" value="1"/>
</dbReference>
<evidence type="ECO:0000256" key="4">
    <source>
        <dbReference type="ARBA" id="ARBA00023163"/>
    </source>
</evidence>
<dbReference type="InterPro" id="IPR014284">
    <property type="entry name" value="RNA_pol_sigma-70_dom"/>
</dbReference>
<comment type="similarity">
    <text evidence="1">Belongs to the sigma-70 factor family. ECF subfamily.</text>
</comment>
<protein>
    <submittedName>
        <fullName evidence="7">Sigma-70 family RNA polymerase sigma factor</fullName>
    </submittedName>
</protein>
<reference evidence="7" key="1">
    <citation type="submission" date="2022-05" db="EMBL/GenBank/DDBJ databases">
        <authorList>
            <person name="Park J.-S."/>
        </authorList>
    </citation>
    <scope>NUCLEOTIDE SEQUENCE</scope>
    <source>
        <strain evidence="7">2012CJ34-3</strain>
    </source>
</reference>
<dbReference type="SUPFAM" id="SSF88946">
    <property type="entry name" value="Sigma2 domain of RNA polymerase sigma factors"/>
    <property type="match status" value="1"/>
</dbReference>